<proteinExistence type="predicted"/>
<keyword evidence="2" id="KW-0547">Nucleotide-binding</keyword>
<dbReference type="PROSITE" id="PS50893">
    <property type="entry name" value="ABC_TRANSPORTER_2"/>
    <property type="match status" value="1"/>
</dbReference>
<dbReference type="RefSeq" id="WP_377133608.1">
    <property type="nucleotide sequence ID" value="NZ_JBHSFI010000003.1"/>
</dbReference>
<evidence type="ECO:0000313" key="6">
    <source>
        <dbReference type="Proteomes" id="UP001596011"/>
    </source>
</evidence>
<dbReference type="GO" id="GO:0005524">
    <property type="term" value="F:ATP binding"/>
    <property type="evidence" value="ECO:0007669"/>
    <property type="project" value="UniProtKB-KW"/>
</dbReference>
<gene>
    <name evidence="5" type="ORF">ACFO6V_07000</name>
</gene>
<dbReference type="Proteomes" id="UP001596011">
    <property type="component" value="Unassembled WGS sequence"/>
</dbReference>
<feature type="domain" description="ABC transporter" evidence="4">
    <location>
        <begin position="6"/>
        <end position="224"/>
    </location>
</feature>
<accession>A0ABV9HDV3</accession>
<dbReference type="PROSITE" id="PS00211">
    <property type="entry name" value="ABC_TRANSPORTER_1"/>
    <property type="match status" value="1"/>
</dbReference>
<sequence>MNDVAVEAVSLAKIYPGNPPVSALRDATLQVLKGERVAILGRSGAGKSTLLNILGLLDAPTAGSYRLLGRDTSQLGGRARDRMRAERLGFVFQSYHVLGRRTVTENVMLKLTTARVGVANREDLTRSAIENVGLSHRAHALGQTLSGGEKQRLAVARAIVTTPPVLLADEPTGNLDDANARAVLDLFDEQARRDVAVIVITHDDRTARWADRVVELKDGRVVGA</sequence>
<keyword evidence="6" id="KW-1185">Reference proteome</keyword>
<protein>
    <submittedName>
        <fullName evidence="5">ABC transporter ATP-binding protein</fullName>
    </submittedName>
</protein>
<dbReference type="SUPFAM" id="SSF52540">
    <property type="entry name" value="P-loop containing nucleoside triphosphate hydrolases"/>
    <property type="match status" value="1"/>
</dbReference>
<dbReference type="PANTHER" id="PTHR24220">
    <property type="entry name" value="IMPORT ATP-BINDING PROTEIN"/>
    <property type="match status" value="1"/>
</dbReference>
<evidence type="ECO:0000256" key="1">
    <source>
        <dbReference type="ARBA" id="ARBA00022448"/>
    </source>
</evidence>
<name>A0ABV9HDV3_9MICO</name>
<dbReference type="InterPro" id="IPR003439">
    <property type="entry name" value="ABC_transporter-like_ATP-bd"/>
</dbReference>
<evidence type="ECO:0000256" key="2">
    <source>
        <dbReference type="ARBA" id="ARBA00022741"/>
    </source>
</evidence>
<dbReference type="InterPro" id="IPR017911">
    <property type="entry name" value="MacB-like_ATP-bd"/>
</dbReference>
<dbReference type="Pfam" id="PF00005">
    <property type="entry name" value="ABC_tran"/>
    <property type="match status" value="1"/>
</dbReference>
<keyword evidence="1" id="KW-0813">Transport</keyword>
<dbReference type="SMART" id="SM00382">
    <property type="entry name" value="AAA"/>
    <property type="match status" value="1"/>
</dbReference>
<evidence type="ECO:0000259" key="4">
    <source>
        <dbReference type="PROSITE" id="PS50893"/>
    </source>
</evidence>
<comment type="caution">
    <text evidence="5">The sequence shown here is derived from an EMBL/GenBank/DDBJ whole genome shotgun (WGS) entry which is preliminary data.</text>
</comment>
<dbReference type="Gene3D" id="3.40.50.300">
    <property type="entry name" value="P-loop containing nucleotide triphosphate hydrolases"/>
    <property type="match status" value="1"/>
</dbReference>
<dbReference type="PANTHER" id="PTHR24220:SF648">
    <property type="entry name" value="ABC TRANSPORTER ATP-BINDING PROTEIN YTRE"/>
    <property type="match status" value="1"/>
</dbReference>
<dbReference type="EMBL" id="JBHSFI010000003">
    <property type="protein sequence ID" value="MFC4627972.1"/>
    <property type="molecule type" value="Genomic_DNA"/>
</dbReference>
<evidence type="ECO:0000313" key="5">
    <source>
        <dbReference type="EMBL" id="MFC4627972.1"/>
    </source>
</evidence>
<dbReference type="InterPro" id="IPR003593">
    <property type="entry name" value="AAA+_ATPase"/>
</dbReference>
<keyword evidence="3 5" id="KW-0067">ATP-binding</keyword>
<organism evidence="5 6">
    <name type="scientific">Promicromonospora alba</name>
    <dbReference type="NCBI Taxonomy" id="1616110"/>
    <lineage>
        <taxon>Bacteria</taxon>
        <taxon>Bacillati</taxon>
        <taxon>Actinomycetota</taxon>
        <taxon>Actinomycetes</taxon>
        <taxon>Micrococcales</taxon>
        <taxon>Promicromonosporaceae</taxon>
        <taxon>Promicromonospora</taxon>
    </lineage>
</organism>
<dbReference type="InterPro" id="IPR027417">
    <property type="entry name" value="P-loop_NTPase"/>
</dbReference>
<dbReference type="InterPro" id="IPR017871">
    <property type="entry name" value="ABC_transporter-like_CS"/>
</dbReference>
<dbReference type="InterPro" id="IPR015854">
    <property type="entry name" value="ABC_transpr_LolD-like"/>
</dbReference>
<evidence type="ECO:0000256" key="3">
    <source>
        <dbReference type="ARBA" id="ARBA00022840"/>
    </source>
</evidence>
<dbReference type="CDD" id="cd03255">
    <property type="entry name" value="ABC_MJ0796_LolCDE_FtsE"/>
    <property type="match status" value="1"/>
</dbReference>
<reference evidence="6" key="1">
    <citation type="journal article" date="2019" name="Int. J. Syst. Evol. Microbiol.">
        <title>The Global Catalogue of Microorganisms (GCM) 10K type strain sequencing project: providing services to taxonomists for standard genome sequencing and annotation.</title>
        <authorList>
            <consortium name="The Broad Institute Genomics Platform"/>
            <consortium name="The Broad Institute Genome Sequencing Center for Infectious Disease"/>
            <person name="Wu L."/>
            <person name="Ma J."/>
        </authorList>
    </citation>
    <scope>NUCLEOTIDE SEQUENCE [LARGE SCALE GENOMIC DNA]</scope>
    <source>
        <strain evidence="6">CCUG 42722</strain>
    </source>
</reference>